<dbReference type="GO" id="GO:0000956">
    <property type="term" value="P:nuclear-transcribed mRNA catabolic process"/>
    <property type="evidence" value="ECO:0007669"/>
    <property type="project" value="TreeGrafter"/>
</dbReference>
<comment type="caution">
    <text evidence="9">The sequence shown here is derived from an EMBL/GenBank/DDBJ whole genome shotgun (WGS) entry which is preliminary data.</text>
</comment>
<reference evidence="9 10" key="1">
    <citation type="submission" date="2022-07" db="EMBL/GenBank/DDBJ databases">
        <title>Genome-wide signatures of adaptation to extreme environments.</title>
        <authorList>
            <person name="Cho C.H."/>
            <person name="Yoon H.S."/>
        </authorList>
    </citation>
    <scope>NUCLEOTIDE SEQUENCE [LARGE SCALE GENOMIC DNA]</scope>
    <source>
        <strain evidence="9 10">108.79 E11</strain>
    </source>
</reference>
<feature type="compositionally biased region" description="Polar residues" evidence="6">
    <location>
        <begin position="466"/>
        <end position="477"/>
    </location>
</feature>
<comment type="similarity">
    <text evidence="1">Belongs to the 5'-3' exonuclease family. XRN2/RAT1 subfamily.</text>
</comment>
<keyword evidence="2" id="KW-0507">mRNA processing</keyword>
<evidence type="ECO:0000256" key="4">
    <source>
        <dbReference type="ARBA" id="ARBA00022801"/>
    </source>
</evidence>
<evidence type="ECO:0000259" key="7">
    <source>
        <dbReference type="Pfam" id="PF03159"/>
    </source>
</evidence>
<dbReference type="Proteomes" id="UP001300502">
    <property type="component" value="Unassembled WGS sequence"/>
</dbReference>
<dbReference type="Pfam" id="PF17846">
    <property type="entry name" value="XRN_M"/>
    <property type="match status" value="1"/>
</dbReference>
<feature type="compositionally biased region" description="Acidic residues" evidence="6">
    <location>
        <begin position="517"/>
        <end position="528"/>
    </location>
</feature>
<evidence type="ECO:0000256" key="1">
    <source>
        <dbReference type="ARBA" id="ARBA00006994"/>
    </source>
</evidence>
<dbReference type="InterPro" id="IPR041412">
    <property type="entry name" value="Xrn1_helical"/>
</dbReference>
<organism evidence="9 10">
    <name type="scientific">Galdieria yellowstonensis</name>
    <dbReference type="NCBI Taxonomy" id="3028027"/>
    <lineage>
        <taxon>Eukaryota</taxon>
        <taxon>Rhodophyta</taxon>
        <taxon>Bangiophyceae</taxon>
        <taxon>Galdieriales</taxon>
        <taxon>Galdieriaceae</taxon>
        <taxon>Galdieria</taxon>
    </lineage>
</organism>
<dbReference type="Gene3D" id="1.25.40.1050">
    <property type="match status" value="1"/>
</dbReference>
<dbReference type="Gene3D" id="3.40.50.12390">
    <property type="match status" value="2"/>
</dbReference>
<dbReference type="FunFam" id="3.40.50.12390:FF:000003">
    <property type="entry name" value="5'-3' exoribonuclease"/>
    <property type="match status" value="1"/>
</dbReference>
<feature type="compositionally biased region" description="Basic and acidic residues" evidence="6">
    <location>
        <begin position="435"/>
        <end position="457"/>
    </location>
</feature>
<evidence type="ECO:0000313" key="10">
    <source>
        <dbReference type="Proteomes" id="UP001300502"/>
    </source>
</evidence>
<evidence type="ECO:0000256" key="3">
    <source>
        <dbReference type="ARBA" id="ARBA00022722"/>
    </source>
</evidence>
<dbReference type="PANTHER" id="PTHR12341">
    <property type="entry name" value="5'-&gt;3' EXORIBONUCLEASE"/>
    <property type="match status" value="1"/>
</dbReference>
<gene>
    <name evidence="9" type="ORF">GAYE_SCF04G2532</name>
</gene>
<evidence type="ECO:0000256" key="6">
    <source>
        <dbReference type="SAM" id="MobiDB-lite"/>
    </source>
</evidence>
<dbReference type="InterPro" id="IPR027073">
    <property type="entry name" value="5_3_exoribonuclease"/>
</dbReference>
<dbReference type="GO" id="GO:0006397">
    <property type="term" value="P:mRNA processing"/>
    <property type="evidence" value="ECO:0007669"/>
    <property type="project" value="UniProtKB-KW"/>
</dbReference>
<feature type="region of interest" description="Disordered" evidence="6">
    <location>
        <begin position="490"/>
        <end position="530"/>
    </location>
</feature>
<dbReference type="Pfam" id="PF03159">
    <property type="entry name" value="XRN_N"/>
    <property type="match status" value="1"/>
</dbReference>
<dbReference type="CDD" id="cd18673">
    <property type="entry name" value="PIN_XRN1-2-like"/>
    <property type="match status" value="1"/>
</dbReference>
<feature type="compositionally biased region" description="Basic and acidic residues" evidence="6">
    <location>
        <begin position="868"/>
        <end position="879"/>
    </location>
</feature>
<protein>
    <submittedName>
        <fullName evidence="9">Uncharacterized protein</fullName>
    </submittedName>
</protein>
<dbReference type="PANTHER" id="PTHR12341:SF41">
    <property type="entry name" value="5'-3' EXORIBONUCLEASE 2"/>
    <property type="match status" value="1"/>
</dbReference>
<proteinExistence type="inferred from homology"/>
<dbReference type="GO" id="GO:0004534">
    <property type="term" value="F:5'-3' RNA exonuclease activity"/>
    <property type="evidence" value="ECO:0007669"/>
    <property type="project" value="TreeGrafter"/>
</dbReference>
<feature type="region of interest" description="Disordered" evidence="6">
    <location>
        <begin position="435"/>
        <end position="477"/>
    </location>
</feature>
<feature type="domain" description="Xrn1 helical" evidence="8">
    <location>
        <begin position="341"/>
        <end position="833"/>
    </location>
</feature>
<keyword evidence="5" id="KW-0269">Exonuclease</keyword>
<dbReference type="InterPro" id="IPR004859">
    <property type="entry name" value="Xrn1_N"/>
</dbReference>
<evidence type="ECO:0000256" key="5">
    <source>
        <dbReference type="ARBA" id="ARBA00022839"/>
    </source>
</evidence>
<evidence type="ECO:0000256" key="2">
    <source>
        <dbReference type="ARBA" id="ARBA00022664"/>
    </source>
</evidence>
<feature type="compositionally biased region" description="Basic and acidic residues" evidence="6">
    <location>
        <begin position="990"/>
        <end position="1003"/>
    </location>
</feature>
<feature type="compositionally biased region" description="Polar residues" evidence="6">
    <location>
        <begin position="492"/>
        <end position="503"/>
    </location>
</feature>
<keyword evidence="3" id="KW-0540">Nuclease</keyword>
<feature type="domain" description="Xrn1 N-terminal" evidence="7">
    <location>
        <begin position="1"/>
        <end position="256"/>
    </location>
</feature>
<keyword evidence="10" id="KW-1185">Reference proteome</keyword>
<dbReference type="EMBL" id="JANCYU010000024">
    <property type="protein sequence ID" value="KAK4524631.1"/>
    <property type="molecule type" value="Genomic_DNA"/>
</dbReference>
<feature type="compositionally biased region" description="Polar residues" evidence="6">
    <location>
        <begin position="272"/>
        <end position="282"/>
    </location>
</feature>
<keyword evidence="4" id="KW-0378">Hydrolase</keyword>
<evidence type="ECO:0000259" key="8">
    <source>
        <dbReference type="Pfam" id="PF17846"/>
    </source>
</evidence>
<name>A0AAV9IBD5_9RHOD</name>
<feature type="region of interest" description="Disordered" evidence="6">
    <location>
        <begin position="868"/>
        <end position="892"/>
    </location>
</feature>
<dbReference type="GO" id="GO:0005634">
    <property type="term" value="C:nucleus"/>
    <property type="evidence" value="ECO:0007669"/>
    <property type="project" value="TreeGrafter"/>
</dbReference>
<dbReference type="GO" id="GO:0003723">
    <property type="term" value="F:RNA binding"/>
    <property type="evidence" value="ECO:0007669"/>
    <property type="project" value="TreeGrafter"/>
</dbReference>
<accession>A0AAV9IBD5</accession>
<feature type="region of interest" description="Disordered" evidence="6">
    <location>
        <begin position="988"/>
        <end position="1011"/>
    </location>
</feature>
<dbReference type="AlphaFoldDB" id="A0AAV9IBD5"/>
<dbReference type="FunFam" id="1.25.40.1050:FF:000002">
    <property type="entry name" value="5'-3' exoribonuclease"/>
    <property type="match status" value="1"/>
</dbReference>
<feature type="region of interest" description="Disordered" evidence="6">
    <location>
        <begin position="263"/>
        <end position="282"/>
    </location>
</feature>
<sequence length="1011" mass="115849">MGVPAFFRWLSCKYPQVLSDVVELVGPYDQQLGDFGSIDPTQPNPNGREFDNLYLDMNGIIHPCTHPEDRPPPTTEEEMFEQVFHYIDRLVYMIRPRKLVYLAVDGVAPRAKINQQRSRRFRAAKEAEEKQKELLRIREEWKQQGLQVPELDPNHKPFDSNVITPGTPFMTRLSQALKQFIADRVAHDPAYNNISVIYSDASVPGEGEHKIAEFIRTQRAQPGYDPNTSHVLYGLDADLIMLALATHELQFYVLRERVFPTPQQPSSSSVSGALNAQDSSSDNLESNTIQNAAAIGARNSFQLLSIDILRECLEAEFREPLEIGFEMESSSSSCRPEKRTFDLERVVDDFVFLCFFVGNDFLPHLPSLDIREGAIDYLIELYKKLVPRIGYLSDDKGEIHFGRVRLFLKELACTEEYIFQRRKWEEEKKQKQQEERTAIAQRENKASIEARDEKSEELCTSGVKDASTNHNKSDNSQNFAVAESLKKRLEQVPSSSGVDETTIQPSPQPQEEKEQLVTEEDEEEEEEQLSNVECMLELTDEQVKEKFEKELKERLYKKKVVDSVQDNIRFGEQGWKERYYESKFHWSPQSEATERKKEELAFKYFEGLLWVMRYYYRGCISWSWYFPYHYAPFASDLAACPFEAESVKYERGKPFRPLEQLMAVLPPSSAKDVLPECLTRLMVDPDSELKPYYPEDFDIDLEGKRFVWQGVALLPFVDASLLENAVRKAEQALTWEEKQRNSIGESILATNKRTLLGQFISQLSIPQDTSQRAMVAAASEKIQCPCNLFGRLTRMAESSSNAVIQAYYYLPAMKHEHVPGLLPNVTLPLPRLEQREKYSITDGRTGWKTAWFGPLGFLAKKMISERQSKEDQWNRRGKVEPSLPHHHHHPQQVSLGIQSSHFAVVGEDRVGGTDQVFLPPSSIPLTSGNLYASPPSSVVGVASNNYYNSVAPPGLVFANPPTNPASNLLFPIHPCVQQAQMEFLQQIQESSRKRNNRNEDKKDRQAKRTKR</sequence>
<evidence type="ECO:0000313" key="9">
    <source>
        <dbReference type="EMBL" id="KAK4524631.1"/>
    </source>
</evidence>